<protein>
    <submittedName>
        <fullName evidence="3">Putative lipoprotein</fullName>
    </submittedName>
</protein>
<dbReference type="RefSeq" id="WP_096476069.1">
    <property type="nucleotide sequence ID" value="NZ_AP018113.1"/>
</dbReference>
<evidence type="ECO:0000313" key="4">
    <source>
        <dbReference type="Proteomes" id="UP000218432"/>
    </source>
</evidence>
<gene>
    <name evidence="3" type="ORF">BSFP_065820</name>
</gene>
<dbReference type="PANTHER" id="PTHR36919">
    <property type="entry name" value="BLR1215 PROTEIN"/>
    <property type="match status" value="1"/>
</dbReference>
<keyword evidence="3" id="KW-0449">Lipoprotein</keyword>
<feature type="signal peptide" evidence="1">
    <location>
        <begin position="1"/>
        <end position="37"/>
    </location>
</feature>
<evidence type="ECO:0000259" key="2">
    <source>
        <dbReference type="Pfam" id="PF09917"/>
    </source>
</evidence>
<organism evidence="3 4">
    <name type="scientific">Burkholderia stabilis</name>
    <dbReference type="NCBI Taxonomy" id="95485"/>
    <lineage>
        <taxon>Bacteria</taxon>
        <taxon>Pseudomonadati</taxon>
        <taxon>Pseudomonadota</taxon>
        <taxon>Betaproteobacteria</taxon>
        <taxon>Burkholderiales</taxon>
        <taxon>Burkholderiaceae</taxon>
        <taxon>Burkholderia</taxon>
        <taxon>Burkholderia cepacia complex</taxon>
    </lineage>
</organism>
<name>A0A1Y1BZH7_9BURK</name>
<dbReference type="AlphaFoldDB" id="A0A1Y1BZH7"/>
<dbReference type="Proteomes" id="UP000218432">
    <property type="component" value="Chromosome 3"/>
</dbReference>
<dbReference type="Gene3D" id="2.40.128.520">
    <property type="match status" value="1"/>
</dbReference>
<dbReference type="Pfam" id="PF09917">
    <property type="entry name" value="DUF2147"/>
    <property type="match status" value="1"/>
</dbReference>
<reference evidence="3 4" key="1">
    <citation type="journal article" date="2017" name="Genome Announc.">
        <title>Complete Genome Sequence of Burkholderia stabilis FERMP-21014.</title>
        <authorList>
            <person name="Konishi K."/>
            <person name="Kumagai T."/>
            <person name="Sakasegawa S."/>
            <person name="Tamura T."/>
        </authorList>
    </citation>
    <scope>NUCLEOTIDE SEQUENCE [LARGE SCALE GENOMIC DNA]</scope>
    <source>
        <strain evidence="3 4">FERMP-21014</strain>
    </source>
</reference>
<evidence type="ECO:0000313" key="3">
    <source>
        <dbReference type="EMBL" id="BAX63709.1"/>
    </source>
</evidence>
<feature type="chain" id="PRO_5011965468" evidence="1">
    <location>
        <begin position="38"/>
        <end position="174"/>
    </location>
</feature>
<dbReference type="EMBL" id="AP018113">
    <property type="protein sequence ID" value="BAX63709.1"/>
    <property type="molecule type" value="Genomic_DNA"/>
</dbReference>
<keyword evidence="1" id="KW-0732">Signal</keyword>
<dbReference type="InterPro" id="IPR019223">
    <property type="entry name" value="DUF2147"/>
</dbReference>
<proteinExistence type="predicted"/>
<sequence>MHSSNHVDTKPAGAVKRGWASMTIAGALLTCAMPVFADVSGTPVGIWQTIDDHTHQPTALVQITQNGDGTLSGKIIKGLNANNSPDRRCTQCTDERKDQKIQGMTVVRGMRQQGDGWDGGRILDPMNGNEYSCKMRVEAGGQKLVVRGYIGVSLLGRSQIWTRHGDVAESGAQN</sequence>
<evidence type="ECO:0000256" key="1">
    <source>
        <dbReference type="SAM" id="SignalP"/>
    </source>
</evidence>
<feature type="domain" description="DUF2147" evidence="2">
    <location>
        <begin position="45"/>
        <end position="163"/>
    </location>
</feature>
<accession>A0A1Y1BZH7</accession>
<dbReference type="PANTHER" id="PTHR36919:SF3">
    <property type="entry name" value="BLL5882 PROTEIN"/>
    <property type="match status" value="1"/>
</dbReference>